<dbReference type="InterPro" id="IPR008969">
    <property type="entry name" value="CarboxyPept-like_regulatory"/>
</dbReference>
<evidence type="ECO:0000259" key="12">
    <source>
        <dbReference type="Pfam" id="PF00593"/>
    </source>
</evidence>
<dbReference type="InterPro" id="IPR036942">
    <property type="entry name" value="Beta-barrel_TonB_sf"/>
</dbReference>
<name>A0ABR9AGT1_9BACT</name>
<evidence type="ECO:0000256" key="8">
    <source>
        <dbReference type="PROSITE-ProRule" id="PRU01360"/>
    </source>
</evidence>
<feature type="region of interest" description="Disordered" evidence="10">
    <location>
        <begin position="146"/>
        <end position="167"/>
    </location>
</feature>
<dbReference type="Pfam" id="PF00593">
    <property type="entry name" value="TonB_dep_Rec_b-barrel"/>
    <property type="match status" value="1"/>
</dbReference>
<proteinExistence type="inferred from homology"/>
<dbReference type="InterPro" id="IPR037066">
    <property type="entry name" value="Plug_dom_sf"/>
</dbReference>
<keyword evidence="2 8" id="KW-0813">Transport</keyword>
<comment type="caution">
    <text evidence="14">The sequence shown here is derived from an EMBL/GenBank/DDBJ whole genome shotgun (WGS) entry which is preliminary data.</text>
</comment>
<keyword evidence="5 9" id="KW-0798">TonB box</keyword>
<comment type="similarity">
    <text evidence="8 9">Belongs to the TonB-dependent receptor family.</text>
</comment>
<feature type="signal peptide" evidence="11">
    <location>
        <begin position="1"/>
        <end position="26"/>
    </location>
</feature>
<dbReference type="Gene3D" id="2.40.170.20">
    <property type="entry name" value="TonB-dependent receptor, beta-barrel domain"/>
    <property type="match status" value="1"/>
</dbReference>
<keyword evidence="15" id="KW-1185">Reference proteome</keyword>
<keyword evidence="14" id="KW-0675">Receptor</keyword>
<evidence type="ECO:0000256" key="3">
    <source>
        <dbReference type="ARBA" id="ARBA00022452"/>
    </source>
</evidence>
<dbReference type="Gene3D" id="2.170.130.10">
    <property type="entry name" value="TonB-dependent receptor, plug domain"/>
    <property type="match status" value="1"/>
</dbReference>
<reference evidence="14 15" key="1">
    <citation type="submission" date="2020-09" db="EMBL/GenBank/DDBJ databases">
        <title>Echinicola sp. CAU 1574 isolated from sand of Sido Beach.</title>
        <authorList>
            <person name="Kim W."/>
        </authorList>
    </citation>
    <scope>NUCLEOTIDE SEQUENCE [LARGE SCALE GENOMIC DNA]</scope>
    <source>
        <strain evidence="14 15">CAU 1574</strain>
    </source>
</reference>
<protein>
    <submittedName>
        <fullName evidence="14">TonB-dependent receptor</fullName>
    </submittedName>
</protein>
<evidence type="ECO:0000256" key="10">
    <source>
        <dbReference type="SAM" id="MobiDB-lite"/>
    </source>
</evidence>
<dbReference type="Gene3D" id="2.60.40.1120">
    <property type="entry name" value="Carboxypeptidase-like, regulatory domain"/>
    <property type="match status" value="1"/>
</dbReference>
<feature type="chain" id="PRO_5045715384" evidence="11">
    <location>
        <begin position="27"/>
        <end position="1085"/>
    </location>
</feature>
<keyword evidence="7 8" id="KW-0998">Cell outer membrane</keyword>
<dbReference type="InterPro" id="IPR023996">
    <property type="entry name" value="TonB-dep_OMP_SusC/RagA"/>
</dbReference>
<dbReference type="SUPFAM" id="SSF49464">
    <property type="entry name" value="Carboxypeptidase regulatory domain-like"/>
    <property type="match status" value="1"/>
</dbReference>
<keyword evidence="6 8" id="KW-0472">Membrane</keyword>
<dbReference type="EMBL" id="JACYTQ010000001">
    <property type="protein sequence ID" value="MBD8487915.1"/>
    <property type="molecule type" value="Genomic_DNA"/>
</dbReference>
<evidence type="ECO:0000256" key="6">
    <source>
        <dbReference type="ARBA" id="ARBA00023136"/>
    </source>
</evidence>
<evidence type="ECO:0000256" key="11">
    <source>
        <dbReference type="SAM" id="SignalP"/>
    </source>
</evidence>
<dbReference type="PROSITE" id="PS52016">
    <property type="entry name" value="TONB_DEPENDENT_REC_3"/>
    <property type="match status" value="1"/>
</dbReference>
<accession>A0ABR9AGT1</accession>
<evidence type="ECO:0000259" key="13">
    <source>
        <dbReference type="Pfam" id="PF07715"/>
    </source>
</evidence>
<dbReference type="SUPFAM" id="SSF56935">
    <property type="entry name" value="Porins"/>
    <property type="match status" value="1"/>
</dbReference>
<evidence type="ECO:0000313" key="15">
    <source>
        <dbReference type="Proteomes" id="UP000647133"/>
    </source>
</evidence>
<keyword evidence="3 8" id="KW-1134">Transmembrane beta strand</keyword>
<dbReference type="InterPro" id="IPR012910">
    <property type="entry name" value="Plug_dom"/>
</dbReference>
<keyword evidence="11" id="KW-0732">Signal</keyword>
<feature type="domain" description="TonB-dependent receptor-like beta-barrel" evidence="12">
    <location>
        <begin position="435"/>
        <end position="1040"/>
    </location>
</feature>
<evidence type="ECO:0000256" key="2">
    <source>
        <dbReference type="ARBA" id="ARBA00022448"/>
    </source>
</evidence>
<evidence type="ECO:0000256" key="5">
    <source>
        <dbReference type="ARBA" id="ARBA00023077"/>
    </source>
</evidence>
<dbReference type="InterPro" id="IPR039426">
    <property type="entry name" value="TonB-dep_rcpt-like"/>
</dbReference>
<evidence type="ECO:0000256" key="7">
    <source>
        <dbReference type="ARBA" id="ARBA00023237"/>
    </source>
</evidence>
<evidence type="ECO:0000256" key="4">
    <source>
        <dbReference type="ARBA" id="ARBA00022692"/>
    </source>
</evidence>
<feature type="compositionally biased region" description="Polar residues" evidence="10">
    <location>
        <begin position="148"/>
        <end position="167"/>
    </location>
</feature>
<gene>
    <name evidence="14" type="ORF">IFO69_04045</name>
</gene>
<comment type="subcellular location">
    <subcellularLocation>
        <location evidence="1 8">Cell outer membrane</location>
        <topology evidence="1 8">Multi-pass membrane protein</topology>
    </subcellularLocation>
</comment>
<dbReference type="NCBIfam" id="TIGR04057">
    <property type="entry name" value="SusC_RagA_signa"/>
    <property type="match status" value="1"/>
</dbReference>
<evidence type="ECO:0000256" key="9">
    <source>
        <dbReference type="RuleBase" id="RU003357"/>
    </source>
</evidence>
<feature type="domain" description="TonB-dependent receptor plug" evidence="13">
    <location>
        <begin position="120"/>
        <end position="229"/>
    </location>
</feature>
<dbReference type="Pfam" id="PF07715">
    <property type="entry name" value="Plug"/>
    <property type="match status" value="1"/>
</dbReference>
<dbReference type="InterPro" id="IPR023997">
    <property type="entry name" value="TonB-dep_OMP_SusC/RagA_CS"/>
</dbReference>
<dbReference type="InterPro" id="IPR000531">
    <property type="entry name" value="Beta-barrel_TonB"/>
</dbReference>
<evidence type="ECO:0000313" key="14">
    <source>
        <dbReference type="EMBL" id="MBD8487915.1"/>
    </source>
</evidence>
<dbReference type="Proteomes" id="UP000647133">
    <property type="component" value="Unassembled WGS sequence"/>
</dbReference>
<organism evidence="14 15">
    <name type="scientific">Echinicola arenosa</name>
    <dbReference type="NCBI Taxonomy" id="2774144"/>
    <lineage>
        <taxon>Bacteria</taxon>
        <taxon>Pseudomonadati</taxon>
        <taxon>Bacteroidota</taxon>
        <taxon>Cytophagia</taxon>
        <taxon>Cytophagales</taxon>
        <taxon>Cyclobacteriaceae</taxon>
        <taxon>Echinicola</taxon>
    </lineage>
</organism>
<sequence>MLNMKKLLRCVLGAICFLLFHFQVVAQSVNVSGTVTSAEDGATLPGVSILVKGTTRGVTTDIDGVYHINVEQDDVLVFSFIGMIPQEVTVGSANTIDVALEAEAKSLEEVVVVGYGTQKRSDLTGAVSTVDTKVLESRPITDVGRGLQGTTPGLTITTPSGQIGQNPSIRLRGTTGTLSNSGGAQPLILVDNVEVPNLQLINPEDIESISVLKDAASASIYGSRGAWGVILITTKTGKKGEAPKVSYSNNFSWATPTTTPEVASAADGAEMALTAISRRNPSQDYISAVGMRIDRESIDRIRDWDAQYGGMNLGNEMVYGRDFEERDGALYFYRSWDAGDMFMRDWTPQQKHDVSVSGGSEKTSYRLGVGYLGQNGVLKVNPDEFNRYSVDLSVNTAVTDWMDIRGKVLYSKTQLTKPFYFSSDTYDPWYYLFRWQKIYPYGTYEGEPFRSALTEVQQAKMNEENTSLSRINLGTTIRPIKGLSIDANYTYDGNNYHEHRTGGVVSGYNFWAGPTLEAGPYTSASYNRVEYRSSWSNRNVGKLFGTYEKQLGDHALKFMVGGDIEAYEYWYQSSQRRDLMDLDKGELALATGDQFVSGDRNQWSTVGGFARANYNYLGKYFLELNGRYDGSSRLSPAKQWAFFPSMSAGYVITEEPFMEPVTDVMSFLKLRASWGAIGNQNAYLSDIYRIMSSYSSGWLVGSNNQLTTGTPGAIPTSLTWETVTTLDFGFDTRFFQDKLGLTFDWYRRTTSDMHSAGEVLPSSYGTSAPKQNFGELQTTGWELAIDYNHSFSNGLNLFATAVLSDFKEKITEYADNTSVYSNRPGRVIGEIWGYETDRLFTEDDFLKDANGEFVLDNGKYIMQEGIANQDIFEEGWFFFGPGDVKYKDLNGDGEINYGANTVDDHGDLKVIGNTTPRYQYGFRLGGDYKGIDFSFFVQGVGKRDFWANGPIFIPGYRPGEAWYQHQLDYWTPDNPDAFYPTPSDAGQQVSPTNFRPQTRYLLDLSYTRLKNVTIGYSLPSSLISRLKIDKVRVYFSGENLFEIDNLDLPIDPEVDYTNAGLNDPNTFGRVYPYSRTLSFGLQLTL</sequence>
<keyword evidence="4 8" id="KW-0812">Transmembrane</keyword>
<dbReference type="Pfam" id="PF13715">
    <property type="entry name" value="CarbopepD_reg_2"/>
    <property type="match status" value="1"/>
</dbReference>
<evidence type="ECO:0000256" key="1">
    <source>
        <dbReference type="ARBA" id="ARBA00004571"/>
    </source>
</evidence>
<dbReference type="NCBIfam" id="TIGR04056">
    <property type="entry name" value="OMP_RagA_SusC"/>
    <property type="match status" value="1"/>
</dbReference>